<feature type="transmembrane region" description="Helical" evidence="1">
    <location>
        <begin position="66"/>
        <end position="88"/>
    </location>
</feature>
<reference evidence="2" key="1">
    <citation type="submission" date="2018-05" db="EMBL/GenBank/DDBJ databases">
        <authorList>
            <person name="Lanie J.A."/>
            <person name="Ng W.-L."/>
            <person name="Kazmierczak K.M."/>
            <person name="Andrzejewski T.M."/>
            <person name="Davidsen T.M."/>
            <person name="Wayne K.J."/>
            <person name="Tettelin H."/>
            <person name="Glass J.I."/>
            <person name="Rusch D."/>
            <person name="Podicherti R."/>
            <person name="Tsui H.-C.T."/>
            <person name="Winkler M.E."/>
        </authorList>
    </citation>
    <scope>NUCLEOTIDE SEQUENCE</scope>
</reference>
<keyword evidence="1" id="KW-1133">Transmembrane helix</keyword>
<dbReference type="EMBL" id="UINC01144851">
    <property type="protein sequence ID" value="SVD34620.1"/>
    <property type="molecule type" value="Genomic_DNA"/>
</dbReference>
<proteinExistence type="predicted"/>
<gene>
    <name evidence="2" type="ORF">METZ01_LOCUS387474</name>
</gene>
<sequence length="95" mass="10182">MSLSLTAVALAWWAERESKQGFAIGAIVVTTLAAYLSILRPHTLVVCCIAMVISTGWRKGRWRIQFIAVTAALLIVVPWVAGSGIAGFDIVRLGA</sequence>
<dbReference type="AlphaFoldDB" id="A0A382UK92"/>
<name>A0A382UK92_9ZZZZ</name>
<feature type="non-terminal residue" evidence="2">
    <location>
        <position position="95"/>
    </location>
</feature>
<organism evidence="2">
    <name type="scientific">marine metagenome</name>
    <dbReference type="NCBI Taxonomy" id="408172"/>
    <lineage>
        <taxon>unclassified sequences</taxon>
        <taxon>metagenomes</taxon>
        <taxon>ecological metagenomes</taxon>
    </lineage>
</organism>
<evidence type="ECO:0000256" key="1">
    <source>
        <dbReference type="SAM" id="Phobius"/>
    </source>
</evidence>
<evidence type="ECO:0000313" key="2">
    <source>
        <dbReference type="EMBL" id="SVD34620.1"/>
    </source>
</evidence>
<accession>A0A382UK92</accession>
<protein>
    <submittedName>
        <fullName evidence="2">Uncharacterized protein</fullName>
    </submittedName>
</protein>
<keyword evidence="1" id="KW-0472">Membrane</keyword>
<keyword evidence="1" id="KW-0812">Transmembrane</keyword>